<evidence type="ECO:0000256" key="5">
    <source>
        <dbReference type="ARBA" id="ARBA00013023"/>
    </source>
</evidence>
<comment type="pathway">
    <text evidence="2">Cofactor biosynthesis; tetrahydrofolate biosynthesis; 7,8-dihydrofolate from 2-amino-4-hydroxy-6-hydroxymethyl-7,8-dihydropteridine diphosphate and 4-aminobenzoate: step 2/2.</text>
</comment>
<dbReference type="RefSeq" id="WP_013468935.1">
    <property type="nucleotide sequence ID" value="NC_014810.2"/>
</dbReference>
<evidence type="ECO:0000313" key="23">
    <source>
        <dbReference type="EMBL" id="CBY82566.1"/>
    </source>
</evidence>
<evidence type="ECO:0000256" key="3">
    <source>
        <dbReference type="ARBA" id="ARBA00005150"/>
    </source>
</evidence>
<evidence type="ECO:0000256" key="10">
    <source>
        <dbReference type="ARBA" id="ARBA00022741"/>
    </source>
</evidence>
<comment type="function">
    <text evidence="1">Functions in two distinct reactions of the de novo folate biosynthetic pathway. Catalyzes the addition of a glutamate residue to dihydropteroate (7,8-dihydropteroate or H2Pte) to form dihydrofolate (7,8-dihydrofolate monoglutamate or H2Pte-Glu). Also catalyzes successive additions of L-glutamate to tetrahydrofolate or 10-formyltetrahydrofolate or 5,10-methylenetetrahydrofolate, leading to folylpolyglutamate derivatives.</text>
</comment>
<dbReference type="SUPFAM" id="SSF53244">
    <property type="entry name" value="MurD-like peptide ligases, peptide-binding domain"/>
    <property type="match status" value="1"/>
</dbReference>
<protein>
    <recommendedName>
        <fullName evidence="7">Dihydrofolate synthase/folylpolyglutamate synthase</fullName>
        <ecNumber evidence="5">6.3.2.12</ecNumber>
        <ecNumber evidence="6">6.3.2.17</ecNumber>
    </recommendedName>
    <alternativeName>
        <fullName evidence="16">Folylpoly-gamma-glutamate synthetase-dihydrofolate synthetase</fullName>
    </alternativeName>
    <alternativeName>
        <fullName evidence="14">Folylpolyglutamate synthetase</fullName>
    </alternativeName>
    <alternativeName>
        <fullName evidence="15">Tetrahydrofolylpolyglutamate synthase</fullName>
    </alternativeName>
</protein>
<evidence type="ECO:0000256" key="2">
    <source>
        <dbReference type="ARBA" id="ARBA00004799"/>
    </source>
</evidence>
<dbReference type="InterPro" id="IPR036565">
    <property type="entry name" value="Mur-like_cat_sf"/>
</dbReference>
<keyword evidence="13" id="KW-0289">Folate biosynthesis</keyword>
<comment type="pathway">
    <text evidence="3">Cofactor biosynthesis; tetrahydrofolylpolyglutamate biosynthesis.</text>
</comment>
<dbReference type="AlphaFoldDB" id="E7A9T8"/>
<dbReference type="GO" id="GO:0046872">
    <property type="term" value="F:metal ion binding"/>
    <property type="evidence" value="ECO:0007669"/>
    <property type="project" value="UniProtKB-KW"/>
</dbReference>
<dbReference type="OrthoDB" id="9809356at2"/>
<evidence type="ECO:0000256" key="19">
    <source>
        <dbReference type="ARBA" id="ARBA00049035"/>
    </source>
</evidence>
<dbReference type="GO" id="GO:0008841">
    <property type="term" value="F:dihydrofolate synthase activity"/>
    <property type="evidence" value="ECO:0007669"/>
    <property type="project" value="UniProtKB-EC"/>
</dbReference>
<evidence type="ECO:0000256" key="17">
    <source>
        <dbReference type="ARBA" id="ARBA00047493"/>
    </source>
</evidence>
<comment type="catalytic activity">
    <reaction evidence="19">
        <text>(6R)-5,10-methylenetetrahydrofolyl-(gamma-L-Glu)(n) + L-glutamate + ATP = (6R)-5,10-methylenetetrahydrofolyl-(gamma-L-Glu)(n+1) + ADP + phosphate + H(+)</text>
        <dbReference type="Rhea" id="RHEA:51912"/>
        <dbReference type="Rhea" id="RHEA-COMP:13257"/>
        <dbReference type="Rhea" id="RHEA-COMP:13258"/>
        <dbReference type="ChEBI" id="CHEBI:15378"/>
        <dbReference type="ChEBI" id="CHEBI:29985"/>
        <dbReference type="ChEBI" id="CHEBI:30616"/>
        <dbReference type="ChEBI" id="CHEBI:43474"/>
        <dbReference type="ChEBI" id="CHEBI:136572"/>
        <dbReference type="ChEBI" id="CHEBI:456216"/>
        <dbReference type="EC" id="6.3.2.17"/>
    </reaction>
</comment>
<dbReference type="Pfam" id="PF08245">
    <property type="entry name" value="Mur_ligase_M"/>
    <property type="match status" value="1"/>
</dbReference>
<evidence type="ECO:0000256" key="1">
    <source>
        <dbReference type="ARBA" id="ARBA00002714"/>
    </source>
</evidence>
<dbReference type="KEGG" id="hfe:HFELIS_04820"/>
<dbReference type="GO" id="GO:0005524">
    <property type="term" value="F:ATP binding"/>
    <property type="evidence" value="ECO:0007669"/>
    <property type="project" value="UniProtKB-KW"/>
</dbReference>
<evidence type="ECO:0000256" key="12">
    <source>
        <dbReference type="ARBA" id="ARBA00022842"/>
    </source>
</evidence>
<gene>
    <name evidence="23" type="primary">folC</name>
    <name evidence="23" type="ordered locus">Hfelis_04820</name>
</gene>
<dbReference type="EMBL" id="FQ670179">
    <property type="protein sequence ID" value="CBY82566.1"/>
    <property type="molecule type" value="Genomic_DNA"/>
</dbReference>
<keyword evidence="10" id="KW-0547">Nucleotide-binding</keyword>
<comment type="catalytic activity">
    <reaction evidence="18">
        <text>10-formyltetrahydrofolyl-(gamma-L-Glu)(n) + L-glutamate + ATP = 10-formyltetrahydrofolyl-(gamma-L-Glu)(n+1) + ADP + phosphate + H(+)</text>
        <dbReference type="Rhea" id="RHEA:51904"/>
        <dbReference type="Rhea" id="RHEA-COMP:13088"/>
        <dbReference type="Rhea" id="RHEA-COMP:14300"/>
        <dbReference type="ChEBI" id="CHEBI:15378"/>
        <dbReference type="ChEBI" id="CHEBI:29985"/>
        <dbReference type="ChEBI" id="CHEBI:30616"/>
        <dbReference type="ChEBI" id="CHEBI:43474"/>
        <dbReference type="ChEBI" id="CHEBI:134413"/>
        <dbReference type="ChEBI" id="CHEBI:456216"/>
        <dbReference type="EC" id="6.3.2.17"/>
    </reaction>
</comment>
<evidence type="ECO:0000256" key="18">
    <source>
        <dbReference type="ARBA" id="ARBA00047808"/>
    </source>
</evidence>
<keyword evidence="8 23" id="KW-0436">Ligase</keyword>
<evidence type="ECO:0000256" key="15">
    <source>
        <dbReference type="ARBA" id="ARBA00030592"/>
    </source>
</evidence>
<dbReference type="InterPro" id="IPR013221">
    <property type="entry name" value="Mur_ligase_cen"/>
</dbReference>
<evidence type="ECO:0000256" key="16">
    <source>
        <dbReference type="ARBA" id="ARBA00032510"/>
    </source>
</evidence>
<dbReference type="Proteomes" id="UP000007934">
    <property type="component" value="Chromosome"/>
</dbReference>
<evidence type="ECO:0000259" key="22">
    <source>
        <dbReference type="Pfam" id="PF08245"/>
    </source>
</evidence>
<dbReference type="PANTHER" id="PTHR11136:SF0">
    <property type="entry name" value="DIHYDROFOLATE SYNTHETASE-RELATED"/>
    <property type="match status" value="1"/>
</dbReference>
<evidence type="ECO:0000256" key="4">
    <source>
        <dbReference type="ARBA" id="ARBA00008276"/>
    </source>
</evidence>
<dbReference type="Pfam" id="PF02875">
    <property type="entry name" value="Mur_ligase_C"/>
    <property type="match status" value="1"/>
</dbReference>
<evidence type="ECO:0000256" key="8">
    <source>
        <dbReference type="ARBA" id="ARBA00022598"/>
    </source>
</evidence>
<dbReference type="SUPFAM" id="SSF53623">
    <property type="entry name" value="MurD-like peptide ligases, catalytic domain"/>
    <property type="match status" value="1"/>
</dbReference>
<organism evidence="23 24">
    <name type="scientific">Helicobacter felis (strain ATCC 49179 / CCUG 28539 / NCTC 12436 / CS1)</name>
    <dbReference type="NCBI Taxonomy" id="936155"/>
    <lineage>
        <taxon>Bacteria</taxon>
        <taxon>Pseudomonadati</taxon>
        <taxon>Campylobacterota</taxon>
        <taxon>Epsilonproteobacteria</taxon>
        <taxon>Campylobacterales</taxon>
        <taxon>Helicobacteraceae</taxon>
        <taxon>Helicobacter</taxon>
    </lineage>
</organism>
<feature type="domain" description="Mur ligase C-terminal" evidence="21">
    <location>
        <begin position="263"/>
        <end position="347"/>
    </location>
</feature>
<dbReference type="UniPathway" id="UPA00077">
    <property type="reaction ID" value="UER00157"/>
</dbReference>
<dbReference type="GeneID" id="36134128"/>
<evidence type="ECO:0000256" key="6">
    <source>
        <dbReference type="ARBA" id="ARBA00013025"/>
    </source>
</evidence>
<name>E7A9T8_HELFC</name>
<dbReference type="HOGENOM" id="CLU_015869_1_1_7"/>
<evidence type="ECO:0000256" key="14">
    <source>
        <dbReference type="ARBA" id="ARBA00030048"/>
    </source>
</evidence>
<dbReference type="PANTHER" id="PTHR11136">
    <property type="entry name" value="FOLYLPOLYGLUTAMATE SYNTHASE-RELATED"/>
    <property type="match status" value="1"/>
</dbReference>
<evidence type="ECO:0000256" key="20">
    <source>
        <dbReference type="ARBA" id="ARBA00049161"/>
    </source>
</evidence>
<reference evidence="23 24" key="1">
    <citation type="journal article" date="2011" name="Genome Biol. Evol.">
        <title>Comparative whole genome sequence analysis of the carcinogenic bacterial model pathogen Helicobacter felis.</title>
        <authorList>
            <person name="Arnold I.C."/>
            <person name="Zigova Z."/>
            <person name="Holden M."/>
            <person name="Lawley T.D."/>
            <person name="Rad R."/>
            <person name="Dougan G."/>
            <person name="Falkow S."/>
            <person name="Bentley S.D."/>
            <person name="Muller A."/>
        </authorList>
    </citation>
    <scope>NUCLEOTIDE SEQUENCE [LARGE SCALE GENOMIC DNA]</scope>
    <source>
        <strain evidence="24">ATCC 49179 / CCUG 28539 / NCTC 12436 / CS1</strain>
    </source>
</reference>
<dbReference type="InterPro" id="IPR004101">
    <property type="entry name" value="Mur_ligase_C"/>
</dbReference>
<feature type="domain" description="Mur ligase central" evidence="22">
    <location>
        <begin position="43"/>
        <end position="202"/>
    </location>
</feature>
<comment type="catalytic activity">
    <reaction evidence="17">
        <text>(6S)-5,6,7,8-tetrahydrofolyl-(gamma-L-Glu)(n) + L-glutamate + ATP = (6S)-5,6,7,8-tetrahydrofolyl-(gamma-L-Glu)(n+1) + ADP + phosphate + H(+)</text>
        <dbReference type="Rhea" id="RHEA:10580"/>
        <dbReference type="Rhea" id="RHEA-COMP:14738"/>
        <dbReference type="Rhea" id="RHEA-COMP:14740"/>
        <dbReference type="ChEBI" id="CHEBI:15378"/>
        <dbReference type="ChEBI" id="CHEBI:29985"/>
        <dbReference type="ChEBI" id="CHEBI:30616"/>
        <dbReference type="ChEBI" id="CHEBI:43474"/>
        <dbReference type="ChEBI" id="CHEBI:141005"/>
        <dbReference type="ChEBI" id="CHEBI:456216"/>
        <dbReference type="EC" id="6.3.2.17"/>
    </reaction>
</comment>
<dbReference type="InterPro" id="IPR036615">
    <property type="entry name" value="Mur_ligase_C_dom_sf"/>
</dbReference>
<comment type="similarity">
    <text evidence="4">Belongs to the folylpolyglutamate synthase family.</text>
</comment>
<keyword evidence="11" id="KW-0067">ATP-binding</keyword>
<keyword evidence="12" id="KW-0460">Magnesium</keyword>
<dbReference type="GO" id="GO:0004326">
    <property type="term" value="F:tetrahydrofolylpolyglutamate synthase activity"/>
    <property type="evidence" value="ECO:0007669"/>
    <property type="project" value="InterPro"/>
</dbReference>
<dbReference type="InterPro" id="IPR001645">
    <property type="entry name" value="Folylpolyglutamate_synth"/>
</dbReference>
<dbReference type="EC" id="6.3.2.12" evidence="5"/>
<dbReference type="eggNOG" id="COG0285">
    <property type="taxonomic scope" value="Bacteria"/>
</dbReference>
<evidence type="ECO:0000256" key="13">
    <source>
        <dbReference type="ARBA" id="ARBA00022909"/>
    </source>
</evidence>
<accession>E7A9T8</accession>
<evidence type="ECO:0000313" key="24">
    <source>
        <dbReference type="Proteomes" id="UP000007934"/>
    </source>
</evidence>
<evidence type="ECO:0000259" key="21">
    <source>
        <dbReference type="Pfam" id="PF02875"/>
    </source>
</evidence>
<dbReference type="STRING" id="936155.HFELIS_04820"/>
<sequence length="387" mass="43664">MNLNAFLTSLGQEYIPFDPARFPKIYARFLEHFSDNIPKIQIVGTNGKGSTGRFLTLMLEQAGFRVLHFTSPHLLTLNERFYKDRALASDAELEHAHARLQALRLDPKISFFEYMTLLALILAQDCHYLVVEAGLGGELDSTTHLHARCALIFTPISLDHTDRLGDTLEQIAHTKLKALCTLAPNTPIILALQEPQITQQAHQMAREHALHLFPVSPPQEIATDYAHQHHYPPFLAQNFQSALTTLKALNIPYSPIPALNLRGRFERLDDRLILDVAHNVSGAQALKCALQASFGDQKIHLIYHSYARKDARGVLACLKPIIAQVWVLEFEDPQLMDTLELANILEDMGIAWVRFSWEAFEAMRAPLWVVGGSFSVVRTFLRGYDAR</sequence>
<comment type="catalytic activity">
    <reaction evidence="20">
        <text>7,8-dihydropteroate + L-glutamate + ATP = 7,8-dihydrofolate + ADP + phosphate + H(+)</text>
        <dbReference type="Rhea" id="RHEA:23584"/>
        <dbReference type="ChEBI" id="CHEBI:15378"/>
        <dbReference type="ChEBI" id="CHEBI:17839"/>
        <dbReference type="ChEBI" id="CHEBI:29985"/>
        <dbReference type="ChEBI" id="CHEBI:30616"/>
        <dbReference type="ChEBI" id="CHEBI:43474"/>
        <dbReference type="ChEBI" id="CHEBI:57451"/>
        <dbReference type="ChEBI" id="CHEBI:456216"/>
        <dbReference type="EC" id="6.3.2.12"/>
    </reaction>
</comment>
<dbReference type="GO" id="GO:0046654">
    <property type="term" value="P:tetrahydrofolate biosynthetic process"/>
    <property type="evidence" value="ECO:0007669"/>
    <property type="project" value="UniProtKB-UniPathway"/>
</dbReference>
<proteinExistence type="inferred from homology"/>
<evidence type="ECO:0000256" key="11">
    <source>
        <dbReference type="ARBA" id="ARBA00022840"/>
    </source>
</evidence>
<dbReference type="Gene3D" id="3.90.190.20">
    <property type="entry name" value="Mur ligase, C-terminal domain"/>
    <property type="match status" value="1"/>
</dbReference>
<evidence type="ECO:0000256" key="9">
    <source>
        <dbReference type="ARBA" id="ARBA00022723"/>
    </source>
</evidence>
<evidence type="ECO:0000256" key="7">
    <source>
        <dbReference type="ARBA" id="ARBA00019357"/>
    </source>
</evidence>
<keyword evidence="24" id="KW-1185">Reference proteome</keyword>
<keyword evidence="9" id="KW-0479">Metal-binding</keyword>
<dbReference type="NCBIfam" id="TIGR01499">
    <property type="entry name" value="folC"/>
    <property type="match status" value="1"/>
</dbReference>
<dbReference type="GO" id="GO:0005737">
    <property type="term" value="C:cytoplasm"/>
    <property type="evidence" value="ECO:0007669"/>
    <property type="project" value="TreeGrafter"/>
</dbReference>
<dbReference type="Gene3D" id="3.40.1190.10">
    <property type="entry name" value="Mur-like, catalytic domain"/>
    <property type="match status" value="1"/>
</dbReference>
<dbReference type="EC" id="6.3.2.17" evidence="6"/>